<dbReference type="HOGENOM" id="CLU_2572480_0_0_11"/>
<proteinExistence type="predicted"/>
<dbReference type="Proteomes" id="UP000017984">
    <property type="component" value="Chromosome"/>
</dbReference>
<comment type="caution">
    <text evidence="1">The sequence shown here is derived from an EMBL/GenBank/DDBJ whole genome shotgun (WGS) entry which is preliminary data.</text>
</comment>
<evidence type="ECO:0000313" key="1">
    <source>
        <dbReference type="EMBL" id="EST20031.1"/>
    </source>
</evidence>
<evidence type="ECO:0000313" key="2">
    <source>
        <dbReference type="Proteomes" id="UP000017984"/>
    </source>
</evidence>
<dbReference type="OrthoDB" id="7297112at2"/>
<reference evidence="1 2" key="1">
    <citation type="journal article" date="2014" name="Genome Announc.">
        <title>Draft Genome Sequence of Streptomyces roseochromogenes subsp. oscitans DS 12.976, Producer of the Aminocoumarin Antibiotic Clorobiocin.</title>
        <authorList>
            <person name="Ruckert C."/>
            <person name="Kalinowski J."/>
            <person name="Heide L."/>
            <person name="Apel A.K."/>
        </authorList>
    </citation>
    <scope>NUCLEOTIDE SEQUENCE [LARGE SCALE GENOMIC DNA]</scope>
    <source>
        <strain evidence="1 2">DS 12.976</strain>
    </source>
</reference>
<dbReference type="AlphaFoldDB" id="V6JLP8"/>
<name>V6JLP8_STRRC</name>
<dbReference type="STRING" id="1352936.M878_40180"/>
<keyword evidence="2" id="KW-1185">Reference proteome</keyword>
<protein>
    <submittedName>
        <fullName evidence="1">Uncharacterized protein</fullName>
    </submittedName>
</protein>
<sequence length="81" mass="9520">MAFLFDAALFTAPADQRFPHVVMRRTGTREIFQVNFKTRQGWTWAVFANHWPSRRGERLESAAYRAVVGETLAYFHERTSR</sequence>
<gene>
    <name evidence="1" type="ORF">M878_40180</name>
</gene>
<dbReference type="EMBL" id="AWQX01000360">
    <property type="protein sequence ID" value="EST20031.1"/>
    <property type="molecule type" value="Genomic_DNA"/>
</dbReference>
<dbReference type="PATRIC" id="fig|1352936.5.peg.8318"/>
<organism evidence="1 2">
    <name type="scientific">Streptomyces roseochromogenus subsp. oscitans DS 12.976</name>
    <dbReference type="NCBI Taxonomy" id="1352936"/>
    <lineage>
        <taxon>Bacteria</taxon>
        <taxon>Bacillati</taxon>
        <taxon>Actinomycetota</taxon>
        <taxon>Actinomycetes</taxon>
        <taxon>Kitasatosporales</taxon>
        <taxon>Streptomycetaceae</taxon>
        <taxon>Streptomyces</taxon>
    </lineage>
</organism>
<accession>V6JLP8</accession>